<evidence type="ECO:0000313" key="1">
    <source>
        <dbReference type="EMBL" id="KAF2673795.1"/>
    </source>
</evidence>
<gene>
    <name evidence="1" type="ORF">BT63DRAFT_451851</name>
</gene>
<proteinExistence type="predicted"/>
<sequence>MTLNRRIEDELKLDNSLGTPTLLKYRGTAVQFRSLVAYLRPSKLLIHYMPYNTNWNYLNQCNDAITTTGKQKDWHEPSIGHLLSFKQAATGWKHPKEIADIGVTYITVPFNGSFSKPTIYRQLAGSGYDVDKAWIALGVDLRPVSIPAKDGPKFGLHKGQVKS</sequence>
<accession>A0A6A6UND9</accession>
<organism evidence="1 2">
    <name type="scientific">Microthyrium microscopicum</name>
    <dbReference type="NCBI Taxonomy" id="703497"/>
    <lineage>
        <taxon>Eukaryota</taxon>
        <taxon>Fungi</taxon>
        <taxon>Dikarya</taxon>
        <taxon>Ascomycota</taxon>
        <taxon>Pezizomycotina</taxon>
        <taxon>Dothideomycetes</taxon>
        <taxon>Dothideomycetes incertae sedis</taxon>
        <taxon>Microthyriales</taxon>
        <taxon>Microthyriaceae</taxon>
        <taxon>Microthyrium</taxon>
    </lineage>
</organism>
<dbReference type="Proteomes" id="UP000799302">
    <property type="component" value="Unassembled WGS sequence"/>
</dbReference>
<dbReference type="EMBL" id="MU004231">
    <property type="protein sequence ID" value="KAF2673795.1"/>
    <property type="molecule type" value="Genomic_DNA"/>
</dbReference>
<keyword evidence="2" id="KW-1185">Reference proteome</keyword>
<protein>
    <submittedName>
        <fullName evidence="1">Uncharacterized protein</fullName>
    </submittedName>
</protein>
<evidence type="ECO:0000313" key="2">
    <source>
        <dbReference type="Proteomes" id="UP000799302"/>
    </source>
</evidence>
<reference evidence="1" key="1">
    <citation type="journal article" date="2020" name="Stud. Mycol.">
        <title>101 Dothideomycetes genomes: a test case for predicting lifestyles and emergence of pathogens.</title>
        <authorList>
            <person name="Haridas S."/>
            <person name="Albert R."/>
            <person name="Binder M."/>
            <person name="Bloem J."/>
            <person name="Labutti K."/>
            <person name="Salamov A."/>
            <person name="Andreopoulos B."/>
            <person name="Baker S."/>
            <person name="Barry K."/>
            <person name="Bills G."/>
            <person name="Bluhm B."/>
            <person name="Cannon C."/>
            <person name="Castanera R."/>
            <person name="Culley D."/>
            <person name="Daum C."/>
            <person name="Ezra D."/>
            <person name="Gonzalez J."/>
            <person name="Henrissat B."/>
            <person name="Kuo A."/>
            <person name="Liang C."/>
            <person name="Lipzen A."/>
            <person name="Lutzoni F."/>
            <person name="Magnuson J."/>
            <person name="Mondo S."/>
            <person name="Nolan M."/>
            <person name="Ohm R."/>
            <person name="Pangilinan J."/>
            <person name="Park H.-J."/>
            <person name="Ramirez L."/>
            <person name="Alfaro M."/>
            <person name="Sun H."/>
            <person name="Tritt A."/>
            <person name="Yoshinaga Y."/>
            <person name="Zwiers L.-H."/>
            <person name="Turgeon B."/>
            <person name="Goodwin S."/>
            <person name="Spatafora J."/>
            <person name="Crous P."/>
            <person name="Grigoriev I."/>
        </authorList>
    </citation>
    <scope>NUCLEOTIDE SEQUENCE</scope>
    <source>
        <strain evidence="1">CBS 115976</strain>
    </source>
</reference>
<name>A0A6A6UND9_9PEZI</name>
<dbReference type="AlphaFoldDB" id="A0A6A6UND9"/>